<proteinExistence type="predicted"/>
<protein>
    <recommendedName>
        <fullName evidence="4">Apolipoprotein D</fullName>
    </recommendedName>
</protein>
<sequence length="174" mass="19966">MSNHIIYSAFLLLCSIIFVQSDINCPKLSEPSDFNSKQYFGTWYAVRGIEHSNNLKEKAKRNKTCPKVTVSDKKNNVWEFEWTTNDTKRFRLKEDPQIPGRLTKVVKGETIGMMQITTIPGINNIWAVTICKPDRIASAILSSTPIFKKELIEKLTTILNNQGLKTDYVYDRCD</sequence>
<dbReference type="Gene3D" id="2.40.128.20">
    <property type="match status" value="1"/>
</dbReference>
<dbReference type="InterPro" id="IPR012674">
    <property type="entry name" value="Calycin"/>
</dbReference>
<organism evidence="2 3">
    <name type="scientific">Rhynocoris fuscipes</name>
    <dbReference type="NCBI Taxonomy" id="488301"/>
    <lineage>
        <taxon>Eukaryota</taxon>
        <taxon>Metazoa</taxon>
        <taxon>Ecdysozoa</taxon>
        <taxon>Arthropoda</taxon>
        <taxon>Hexapoda</taxon>
        <taxon>Insecta</taxon>
        <taxon>Pterygota</taxon>
        <taxon>Neoptera</taxon>
        <taxon>Paraneoptera</taxon>
        <taxon>Hemiptera</taxon>
        <taxon>Heteroptera</taxon>
        <taxon>Panheteroptera</taxon>
        <taxon>Cimicomorpha</taxon>
        <taxon>Reduviidae</taxon>
        <taxon>Harpactorinae</taxon>
        <taxon>Harpactorini</taxon>
        <taxon>Rhynocoris</taxon>
    </lineage>
</organism>
<feature type="chain" id="PRO_5043643066" description="Apolipoprotein D" evidence="1">
    <location>
        <begin position="22"/>
        <end position="174"/>
    </location>
</feature>
<name>A0AAW1D601_9HEMI</name>
<dbReference type="AlphaFoldDB" id="A0AAW1D601"/>
<keyword evidence="1" id="KW-0732">Signal</keyword>
<evidence type="ECO:0008006" key="4">
    <source>
        <dbReference type="Google" id="ProtNLM"/>
    </source>
</evidence>
<keyword evidence="3" id="KW-1185">Reference proteome</keyword>
<dbReference type="Proteomes" id="UP001461498">
    <property type="component" value="Unassembled WGS sequence"/>
</dbReference>
<reference evidence="2 3" key="1">
    <citation type="submission" date="2022-12" db="EMBL/GenBank/DDBJ databases">
        <title>Chromosome-level genome assembly of true bugs.</title>
        <authorList>
            <person name="Ma L."/>
            <person name="Li H."/>
        </authorList>
    </citation>
    <scope>NUCLEOTIDE SEQUENCE [LARGE SCALE GENOMIC DNA]</scope>
    <source>
        <strain evidence="2">Lab_2022b</strain>
    </source>
</reference>
<gene>
    <name evidence="2" type="ORF">O3M35_008376</name>
</gene>
<comment type="caution">
    <text evidence="2">The sequence shown here is derived from an EMBL/GenBank/DDBJ whole genome shotgun (WGS) entry which is preliminary data.</text>
</comment>
<dbReference type="SUPFAM" id="SSF50814">
    <property type="entry name" value="Lipocalins"/>
    <property type="match status" value="1"/>
</dbReference>
<feature type="signal peptide" evidence="1">
    <location>
        <begin position="1"/>
        <end position="21"/>
    </location>
</feature>
<dbReference type="EMBL" id="JAPXFL010000005">
    <property type="protein sequence ID" value="KAK9506434.1"/>
    <property type="molecule type" value="Genomic_DNA"/>
</dbReference>
<evidence type="ECO:0000256" key="1">
    <source>
        <dbReference type="SAM" id="SignalP"/>
    </source>
</evidence>
<evidence type="ECO:0000313" key="2">
    <source>
        <dbReference type="EMBL" id="KAK9506434.1"/>
    </source>
</evidence>
<evidence type="ECO:0000313" key="3">
    <source>
        <dbReference type="Proteomes" id="UP001461498"/>
    </source>
</evidence>
<accession>A0AAW1D601</accession>